<dbReference type="PANTHER" id="PTHR13234:SF8">
    <property type="entry name" value="GAMMA-INTERFERON-INDUCIBLE LYSOSOMAL THIOL REDUCTASE"/>
    <property type="match status" value="1"/>
</dbReference>
<organism evidence="7 8">
    <name type="scientific">Claviceps pusilla</name>
    <dbReference type="NCBI Taxonomy" id="123648"/>
    <lineage>
        <taxon>Eukaryota</taxon>
        <taxon>Fungi</taxon>
        <taxon>Dikarya</taxon>
        <taxon>Ascomycota</taxon>
        <taxon>Pezizomycotina</taxon>
        <taxon>Sordariomycetes</taxon>
        <taxon>Hypocreomycetidae</taxon>
        <taxon>Hypocreales</taxon>
        <taxon>Clavicipitaceae</taxon>
        <taxon>Claviceps</taxon>
    </lineage>
</organism>
<dbReference type="AlphaFoldDB" id="A0A9P7SU65"/>
<evidence type="ECO:0000256" key="6">
    <source>
        <dbReference type="SAM" id="Phobius"/>
    </source>
</evidence>
<dbReference type="EMBL" id="SRPW01003448">
    <property type="protein sequence ID" value="KAG5986987.1"/>
    <property type="molecule type" value="Genomic_DNA"/>
</dbReference>
<keyword evidence="6" id="KW-0812">Transmembrane</keyword>
<dbReference type="Pfam" id="PF03227">
    <property type="entry name" value="GILT"/>
    <property type="match status" value="1"/>
</dbReference>
<dbReference type="PANTHER" id="PTHR13234">
    <property type="entry name" value="GAMMA-INTERFERON INDUCIBLE LYSOSOMAL THIOL REDUCTASE GILT"/>
    <property type="match status" value="1"/>
</dbReference>
<reference evidence="7" key="1">
    <citation type="journal article" date="2020" name="bioRxiv">
        <title>Whole genome comparisons of ergot fungi reveals the divergence and evolution of species within the genus Claviceps are the result of varying mechanisms driving genome evolution and host range expansion.</title>
        <authorList>
            <person name="Wyka S.A."/>
            <person name="Mondo S.J."/>
            <person name="Liu M."/>
            <person name="Dettman J."/>
            <person name="Nalam V."/>
            <person name="Broders K.D."/>
        </authorList>
    </citation>
    <scope>NUCLEOTIDE SEQUENCE</scope>
    <source>
        <strain evidence="7">CCC 602</strain>
    </source>
</reference>
<keyword evidence="6" id="KW-0472">Membrane</keyword>
<dbReference type="InterPro" id="IPR004911">
    <property type="entry name" value="Interferon-induced_GILT"/>
</dbReference>
<comment type="similarity">
    <text evidence="2">Belongs to the GILT family.</text>
</comment>
<evidence type="ECO:0000256" key="1">
    <source>
        <dbReference type="ARBA" id="ARBA00004613"/>
    </source>
</evidence>
<keyword evidence="8" id="KW-1185">Reference proteome</keyword>
<keyword evidence="5" id="KW-0325">Glycoprotein</keyword>
<name>A0A9P7SU65_9HYPO</name>
<evidence type="ECO:0000256" key="3">
    <source>
        <dbReference type="ARBA" id="ARBA00022525"/>
    </source>
</evidence>
<evidence type="ECO:0008006" key="9">
    <source>
        <dbReference type="Google" id="ProtNLM"/>
    </source>
</evidence>
<evidence type="ECO:0000256" key="4">
    <source>
        <dbReference type="ARBA" id="ARBA00022729"/>
    </source>
</evidence>
<accession>A0A9P7SU65</accession>
<evidence type="ECO:0000313" key="7">
    <source>
        <dbReference type="EMBL" id="KAG5986987.1"/>
    </source>
</evidence>
<comment type="subcellular location">
    <subcellularLocation>
        <location evidence="1">Secreted</location>
    </subcellularLocation>
</comment>
<evidence type="ECO:0000256" key="2">
    <source>
        <dbReference type="ARBA" id="ARBA00005679"/>
    </source>
</evidence>
<feature type="transmembrane region" description="Helical" evidence="6">
    <location>
        <begin position="32"/>
        <end position="49"/>
    </location>
</feature>
<evidence type="ECO:0000313" key="8">
    <source>
        <dbReference type="Proteomes" id="UP000748025"/>
    </source>
</evidence>
<dbReference type="GO" id="GO:0016671">
    <property type="term" value="F:oxidoreductase activity, acting on a sulfur group of donors, disulfide as acceptor"/>
    <property type="evidence" value="ECO:0007669"/>
    <property type="project" value="InterPro"/>
</dbReference>
<evidence type="ECO:0000256" key="5">
    <source>
        <dbReference type="ARBA" id="ARBA00023180"/>
    </source>
</evidence>
<gene>
    <name evidence="7" type="ORF">E4U43_005272</name>
</gene>
<dbReference type="Proteomes" id="UP000748025">
    <property type="component" value="Unassembled WGS sequence"/>
</dbReference>
<keyword evidence="6" id="KW-1133">Transmembrane helix</keyword>
<protein>
    <recommendedName>
        <fullName evidence="9">Gamma interferon inducible lysosomal thiol reductase GILT</fullName>
    </recommendedName>
</protein>
<dbReference type="OrthoDB" id="958254at2759"/>
<keyword evidence="4" id="KW-0732">Signal</keyword>
<proteinExistence type="inferred from homology"/>
<comment type="caution">
    <text evidence="7">The sequence shown here is derived from an EMBL/GenBank/DDBJ whole genome shotgun (WGS) entry which is preliminary data.</text>
</comment>
<keyword evidence="3" id="KW-0964">Secreted</keyword>
<sequence length="232" mass="26459">MDEKRNPIRVLLPTTKSRQPASLPPFARLRPYLIPVLVFFLVFHGLCTFSSRSSFVRLSAYLVPLEAHIISKCPDTQDALRELILPVMQRVHDKVDFKLNYIGTPTADDGVKCKHGPSECMGNIVELCARELYPDPKINLGFIMCLTRDYENIPNRALVEDCALEHAIDIKAINDCATKDDGAHGMELLRTSVERTAHVSQCYRELHYPPQQRNLLHPRRRRVEGLSSWLRG</sequence>
<dbReference type="GO" id="GO:0005576">
    <property type="term" value="C:extracellular region"/>
    <property type="evidence" value="ECO:0007669"/>
    <property type="project" value="UniProtKB-SubCell"/>
</dbReference>